<dbReference type="SUPFAM" id="SSF110395">
    <property type="entry name" value="CutC-like"/>
    <property type="match status" value="1"/>
</dbReference>
<dbReference type="KEGG" id="rhg:EXZ61_16135"/>
<reference evidence="4" key="1">
    <citation type="submission" date="2019-02" db="EMBL/GenBank/DDBJ databases">
        <title>Complete genome sequence of Rhodoferax sp. Gr-4.</title>
        <authorList>
            <person name="Jin L."/>
        </authorList>
    </citation>
    <scope>NUCLEOTIDE SEQUENCE [LARGE SCALE GENOMIC DNA]</scope>
    <source>
        <strain evidence="4">Gr-4</strain>
    </source>
</reference>
<dbReference type="GO" id="GO:0005507">
    <property type="term" value="F:copper ion binding"/>
    <property type="evidence" value="ECO:0007669"/>
    <property type="project" value="TreeGrafter"/>
</dbReference>
<evidence type="ECO:0000256" key="1">
    <source>
        <dbReference type="ARBA" id="ARBA00007768"/>
    </source>
</evidence>
<dbReference type="Proteomes" id="UP000317365">
    <property type="component" value="Chromosome"/>
</dbReference>
<dbReference type="EMBL" id="CP036282">
    <property type="protein sequence ID" value="QDL56838.1"/>
    <property type="molecule type" value="Genomic_DNA"/>
</dbReference>
<evidence type="ECO:0000313" key="3">
    <source>
        <dbReference type="EMBL" id="QDL56838.1"/>
    </source>
</evidence>
<evidence type="ECO:0000313" key="4">
    <source>
        <dbReference type="Proteomes" id="UP000317365"/>
    </source>
</evidence>
<dbReference type="HAMAP" id="MF_00795">
    <property type="entry name" value="CutC"/>
    <property type="match status" value="1"/>
</dbReference>
<sequence length="241" mass="24803">MRAPLVEVCVDSAAGLAAAIAGGADRIELCSALAVGGLTPTAGLMALAAQSPVPVYAMVRPHPGDFVFTAADVDAMRHDIDTVRALGLAGVVLGANLADGQLDGATLHTLRQHAQGLGATLHRAFDMVPHIADAVEMAVQLRFERILSSGRAATALAGLPDLALTCQAAAGRISVMPGSGVRPDNVASLRAALPDVYEVHGACTLAAPYVHQRAIDLGFCQPLMRHTSAHEVRAMKAAVLT</sequence>
<accession>A0A515EW10</accession>
<dbReference type="Gene3D" id="3.20.20.380">
    <property type="entry name" value="Copper homeostasis (CutC) domain"/>
    <property type="match status" value="1"/>
</dbReference>
<dbReference type="AlphaFoldDB" id="A0A515EW10"/>
<comment type="similarity">
    <text evidence="1 2">Belongs to the CutC family.</text>
</comment>
<reference evidence="4" key="2">
    <citation type="journal article" date="2020" name="Int. J. Syst. Evol. Microbiol.">
        <title>Genomic insights into a novel species Rhodoferax aquaticus sp. nov., isolated from freshwater.</title>
        <authorList>
            <person name="Li T."/>
            <person name="Zhuo Y."/>
            <person name="Jin C.Z."/>
            <person name="Wu X."/>
            <person name="Ko S.R."/>
            <person name="Jin F.J."/>
            <person name="Ahn C.Y."/>
            <person name="Oh H.M."/>
            <person name="Lee H.G."/>
            <person name="Jin L."/>
        </authorList>
    </citation>
    <scope>NUCLEOTIDE SEQUENCE [LARGE SCALE GENOMIC DNA]</scope>
    <source>
        <strain evidence="4">Gr-4</strain>
    </source>
</reference>
<keyword evidence="2" id="KW-0963">Cytoplasm</keyword>
<dbReference type="Pfam" id="PF03932">
    <property type="entry name" value="CutC"/>
    <property type="match status" value="1"/>
</dbReference>
<dbReference type="InterPro" id="IPR036822">
    <property type="entry name" value="CutC-like_dom_sf"/>
</dbReference>
<organism evidence="3 4">
    <name type="scientific">Rhodoferax aquaticus</name>
    <dbReference type="NCBI Taxonomy" id="2527691"/>
    <lineage>
        <taxon>Bacteria</taxon>
        <taxon>Pseudomonadati</taxon>
        <taxon>Pseudomonadota</taxon>
        <taxon>Betaproteobacteria</taxon>
        <taxon>Burkholderiales</taxon>
        <taxon>Comamonadaceae</taxon>
        <taxon>Rhodoferax</taxon>
    </lineage>
</organism>
<proteinExistence type="inferred from homology"/>
<comment type="caution">
    <text evidence="2">Once thought to be involved in copper homeostasis, experiments in E.coli have shown this is not the case.</text>
</comment>
<dbReference type="PANTHER" id="PTHR12598:SF0">
    <property type="entry name" value="COPPER HOMEOSTASIS PROTEIN CUTC HOMOLOG"/>
    <property type="match status" value="1"/>
</dbReference>
<gene>
    <name evidence="2" type="primary">cutC</name>
    <name evidence="3" type="ORF">EXZ61_16135</name>
</gene>
<name>A0A515EW10_9BURK</name>
<dbReference type="PANTHER" id="PTHR12598">
    <property type="entry name" value="COPPER HOMEOSTASIS PROTEIN CUTC"/>
    <property type="match status" value="1"/>
</dbReference>
<evidence type="ECO:0000256" key="2">
    <source>
        <dbReference type="HAMAP-Rule" id="MF_00795"/>
    </source>
</evidence>
<dbReference type="GO" id="GO:0005737">
    <property type="term" value="C:cytoplasm"/>
    <property type="evidence" value="ECO:0007669"/>
    <property type="project" value="UniProtKB-SubCell"/>
</dbReference>
<comment type="subcellular location">
    <subcellularLocation>
        <location evidence="2">Cytoplasm</location>
    </subcellularLocation>
</comment>
<keyword evidence="4" id="KW-1185">Reference proteome</keyword>
<dbReference type="InterPro" id="IPR005627">
    <property type="entry name" value="CutC-like"/>
</dbReference>
<protein>
    <recommendedName>
        <fullName evidence="2">PF03932 family protein CutC</fullName>
    </recommendedName>
</protein>